<feature type="region of interest" description="Disordered" evidence="1">
    <location>
        <begin position="85"/>
        <end position="118"/>
    </location>
</feature>
<reference evidence="3" key="1">
    <citation type="submission" date="2016-10" db="EMBL/GenBank/DDBJ databases">
        <authorList>
            <person name="Varghese N."/>
            <person name="Submissions S."/>
        </authorList>
    </citation>
    <scope>NUCLEOTIDE SEQUENCE [LARGE SCALE GENOMIC DNA]</scope>
    <source>
        <strain evidence="3">DSM 27839</strain>
    </source>
</reference>
<evidence type="ECO:0000313" key="3">
    <source>
        <dbReference type="Proteomes" id="UP000183400"/>
    </source>
</evidence>
<dbReference type="Proteomes" id="UP000183400">
    <property type="component" value="Unassembled WGS sequence"/>
</dbReference>
<dbReference type="EMBL" id="FNNP01000018">
    <property type="protein sequence ID" value="SDX93884.1"/>
    <property type="molecule type" value="Genomic_DNA"/>
</dbReference>
<dbReference type="RefSeq" id="WP_074739530.1">
    <property type="nucleotide sequence ID" value="NZ_FNNP01000018.1"/>
</dbReference>
<proteinExistence type="predicted"/>
<sequence>MPILTVRAEDETTEIFVVATDFALLGRGARRLEQDLRAGIYKVRAVSGRSEWQRVVVLRDDMVIEVPKIEFGSAAPLARTNRTHESHMAAAEQAIPPDQRGATSAPTGALSLGRGRQPSHDGSFVFMARWWTPWDDIGPKKLDDPSKGARLSTGGGRRLLSLSSSESEGRHVRSTDAGRYIAPEAAWFSGDLSKDRYAGVSLNAEPGIYTLGLSDGEGMTEQTVTILPGWRTHVFALYEPPVDDGGEAWYGPRKRLVDVSIHIARGSLSMEDDLVRLTDAARLSLADERSVATNELLKFVRGKFENPMLGLYGAHLLLLLRKKASAASIERPVEYNGSLFQEVVGNTAQLFGNDHPDIIALREIEAEAKPLTGLPMLSHSWARLLSASADAPKLIPPSLWRRTAFRSRTQPFFTWRVPQYGGDRIMYREVELIRAILDAATEWEFYNKEATGLRDRRATAAVRDDFVRDCIERFEAPRSVIDMVL</sequence>
<dbReference type="AlphaFoldDB" id="A0A1H3FUQ5"/>
<evidence type="ECO:0000313" key="2">
    <source>
        <dbReference type="EMBL" id="SDX93884.1"/>
    </source>
</evidence>
<keyword evidence="3" id="KW-1185">Reference proteome</keyword>
<protein>
    <submittedName>
        <fullName evidence="2">Uncharacterized protein</fullName>
    </submittedName>
</protein>
<dbReference type="STRING" id="985054.SAMN05444358_1181"/>
<accession>A0A1H3FUQ5</accession>
<name>A0A1H3FUQ5_9RHOB</name>
<gene>
    <name evidence="2" type="ORF">SAMN05444358_1181</name>
</gene>
<dbReference type="OrthoDB" id="648213at2"/>
<organism evidence="2 3">
    <name type="scientific">Ruegeria halocynthiae</name>
    <dbReference type="NCBI Taxonomy" id="985054"/>
    <lineage>
        <taxon>Bacteria</taxon>
        <taxon>Pseudomonadati</taxon>
        <taxon>Pseudomonadota</taxon>
        <taxon>Alphaproteobacteria</taxon>
        <taxon>Rhodobacterales</taxon>
        <taxon>Roseobacteraceae</taxon>
        <taxon>Ruegeria</taxon>
    </lineage>
</organism>
<feature type="region of interest" description="Disordered" evidence="1">
    <location>
        <begin position="141"/>
        <end position="175"/>
    </location>
</feature>
<evidence type="ECO:0000256" key="1">
    <source>
        <dbReference type="SAM" id="MobiDB-lite"/>
    </source>
</evidence>